<keyword evidence="2" id="KW-1185">Reference proteome</keyword>
<dbReference type="Proteomes" id="UP001281447">
    <property type="component" value="Unassembled WGS sequence"/>
</dbReference>
<gene>
    <name evidence="1" type="ORF">RWE15_11585</name>
</gene>
<dbReference type="EMBL" id="JAWDIP010000003">
    <property type="protein sequence ID" value="MDY0394956.1"/>
    <property type="molecule type" value="Genomic_DNA"/>
</dbReference>
<proteinExistence type="predicted"/>
<accession>A0ABU5C6J8</accession>
<evidence type="ECO:0000313" key="2">
    <source>
        <dbReference type="Proteomes" id="UP001281447"/>
    </source>
</evidence>
<reference evidence="1 2" key="1">
    <citation type="submission" date="2023-10" db="EMBL/GenBank/DDBJ databases">
        <title>Virgibacillus halophilus 5B73C genome.</title>
        <authorList>
            <person name="Miliotis G."/>
            <person name="Sengupta P."/>
            <person name="Hameed A."/>
            <person name="Chuvochina M."/>
            <person name="Mcdonagh F."/>
            <person name="Simpson A.C."/>
            <person name="Singh N.K."/>
            <person name="Rekha P.D."/>
            <person name="Raman K."/>
            <person name="Hugenholtz P."/>
            <person name="Venkateswaran K."/>
        </authorList>
    </citation>
    <scope>NUCLEOTIDE SEQUENCE [LARGE SCALE GENOMIC DNA]</scope>
    <source>
        <strain evidence="1 2">5B73C</strain>
    </source>
</reference>
<name>A0ABU5C6J8_9BACI</name>
<protein>
    <submittedName>
        <fullName evidence="1">Uncharacterized protein</fullName>
    </submittedName>
</protein>
<comment type="caution">
    <text evidence="1">The sequence shown here is derived from an EMBL/GenBank/DDBJ whole genome shotgun (WGS) entry which is preliminary data.</text>
</comment>
<organism evidence="1 2">
    <name type="scientific">Tigheibacillus halophilus</name>
    <dbReference type="NCBI Taxonomy" id="361280"/>
    <lineage>
        <taxon>Bacteria</taxon>
        <taxon>Bacillati</taxon>
        <taxon>Bacillota</taxon>
        <taxon>Bacilli</taxon>
        <taxon>Bacillales</taxon>
        <taxon>Bacillaceae</taxon>
        <taxon>Tigheibacillus</taxon>
    </lineage>
</organism>
<sequence>MDSNDLVIDNLEKMIDHHRDFHMQALLSAVIGVMQEQTKKDRSHGRGN</sequence>
<evidence type="ECO:0000313" key="1">
    <source>
        <dbReference type="EMBL" id="MDY0394956.1"/>
    </source>
</evidence>